<sequence length="156" mass="17520">MINIIIFFSFFVSLNGCIFGGGGCGCGCLPKIPPPEFQCVSIPVLKLSLPTCSTPCCPPGPSFSPCGKRKKRKISFLEKNNDCTDNLLRQIIHQNLKNDTILSVFFISQAMKEFYGDNYTFTVNCGLRENFYYSTTTKKYCFDGDEKILCGILRYN</sequence>
<dbReference type="CTD" id="36385518"/>
<protein>
    <submittedName>
        <fullName evidence="4">Ground-like domain-containing protein</fullName>
    </submittedName>
</protein>
<feature type="chain" id="PRO_5015030042" evidence="1">
    <location>
        <begin position="17"/>
        <end position="156"/>
    </location>
</feature>
<reference evidence="2" key="2">
    <citation type="submission" date="2014-09" db="EMBL/GenBank/DDBJ databases">
        <authorList>
            <person name="Aslett A.Martin."/>
        </authorList>
    </citation>
    <scope>NUCLEOTIDE SEQUENCE</scope>
    <source>
        <strain evidence="2">ED321 Heterogonic</strain>
    </source>
</reference>
<dbReference type="GeneID" id="36385518"/>
<keyword evidence="3" id="KW-1185">Reference proteome</keyword>
<dbReference type="EMBL" id="LN609400">
    <property type="protein sequence ID" value="CEF60705.1"/>
    <property type="molecule type" value="Genomic_DNA"/>
</dbReference>
<evidence type="ECO:0000313" key="2">
    <source>
        <dbReference type="EMBL" id="CEF60705.1"/>
    </source>
</evidence>
<proteinExistence type="predicted"/>
<evidence type="ECO:0000256" key="1">
    <source>
        <dbReference type="SAM" id="SignalP"/>
    </source>
</evidence>
<evidence type="ECO:0000313" key="5">
    <source>
        <dbReference type="WormBase" id="SRAE_X000243800"/>
    </source>
</evidence>
<keyword evidence="1" id="KW-0732">Signal</keyword>
<dbReference type="Proteomes" id="UP000035682">
    <property type="component" value="Unplaced"/>
</dbReference>
<dbReference type="WBParaSite" id="SRAE_X000243800.1">
    <property type="protein sequence ID" value="SRAE_X000243800.1"/>
    <property type="gene ID" value="WBGene00268024"/>
</dbReference>
<reference evidence="3" key="1">
    <citation type="submission" date="2014-09" db="EMBL/GenBank/DDBJ databases">
        <authorList>
            <person name="Martin A.A."/>
        </authorList>
    </citation>
    <scope>NUCLEOTIDE SEQUENCE</scope>
    <source>
        <strain evidence="3">ED321</strain>
    </source>
</reference>
<evidence type="ECO:0000313" key="3">
    <source>
        <dbReference type="Proteomes" id="UP000035682"/>
    </source>
</evidence>
<reference evidence="4" key="3">
    <citation type="submission" date="2020-12" db="UniProtKB">
        <authorList>
            <consortium name="WormBaseParasite"/>
        </authorList>
    </citation>
    <scope>IDENTIFICATION</scope>
</reference>
<organism evidence="2">
    <name type="scientific">Strongyloides ratti</name>
    <name type="common">Parasitic roundworm</name>
    <dbReference type="NCBI Taxonomy" id="34506"/>
    <lineage>
        <taxon>Eukaryota</taxon>
        <taxon>Metazoa</taxon>
        <taxon>Ecdysozoa</taxon>
        <taxon>Nematoda</taxon>
        <taxon>Chromadorea</taxon>
        <taxon>Rhabditida</taxon>
        <taxon>Tylenchina</taxon>
        <taxon>Panagrolaimomorpha</taxon>
        <taxon>Strongyloidoidea</taxon>
        <taxon>Strongyloididae</taxon>
        <taxon>Strongyloides</taxon>
    </lineage>
</organism>
<evidence type="ECO:0000313" key="4">
    <source>
        <dbReference type="WBParaSite" id="SRAE_X000243800.1"/>
    </source>
</evidence>
<feature type="signal peptide" evidence="1">
    <location>
        <begin position="1"/>
        <end position="16"/>
    </location>
</feature>
<name>A0A090KTA4_STRRB</name>
<dbReference type="RefSeq" id="XP_024499914.1">
    <property type="nucleotide sequence ID" value="XM_024645653.1"/>
</dbReference>
<dbReference type="AlphaFoldDB" id="A0A090KTA4"/>
<dbReference type="WormBase" id="SRAE_X000243800">
    <property type="protein sequence ID" value="SRP08348"/>
    <property type="gene ID" value="WBGene00268024"/>
</dbReference>
<gene>
    <name evidence="2 4 5" type="ORF">SRAE_X000243800</name>
</gene>
<accession>A0A090KTA4</accession>